<keyword evidence="1" id="KW-1133">Transmembrane helix</keyword>
<name>A0ABT7LRB7_9STRE</name>
<keyword evidence="1" id="KW-0812">Transmembrane</keyword>
<dbReference type="Proteomes" id="UP001529255">
    <property type="component" value="Unassembled WGS sequence"/>
</dbReference>
<evidence type="ECO:0000313" key="2">
    <source>
        <dbReference type="EMBL" id="MDL5043190.1"/>
    </source>
</evidence>
<dbReference type="RefSeq" id="WP_285955692.1">
    <property type="nucleotide sequence ID" value="NZ_JASUZV010000004.1"/>
</dbReference>
<keyword evidence="3" id="KW-1185">Reference proteome</keyword>
<accession>A0ABT7LRB7</accession>
<organism evidence="2 3">
    <name type="scientific">Streptococcus raffinosi</name>
    <dbReference type="NCBI Taxonomy" id="3053355"/>
    <lineage>
        <taxon>Bacteria</taxon>
        <taxon>Bacillati</taxon>
        <taxon>Bacillota</taxon>
        <taxon>Bacilli</taxon>
        <taxon>Lactobacillales</taxon>
        <taxon>Streptococcaceae</taxon>
        <taxon>Streptococcus</taxon>
    </lineage>
</organism>
<keyword evidence="1" id="KW-0472">Membrane</keyword>
<protein>
    <recommendedName>
        <fullName evidence="4">Lipoprotein</fullName>
    </recommendedName>
</protein>
<gene>
    <name evidence="2" type="ORF">QRD39_03580</name>
</gene>
<dbReference type="EMBL" id="JASUZV010000004">
    <property type="protein sequence ID" value="MDL5043190.1"/>
    <property type="molecule type" value="Genomic_DNA"/>
</dbReference>
<feature type="transmembrane region" description="Helical" evidence="1">
    <location>
        <begin position="6"/>
        <end position="23"/>
    </location>
</feature>
<sequence length="300" mass="34415">MKKRNIIISIVMIAITAGLFFFLRSKSGATSEEYTHSYPEPEFSLQLSGANKEYVLVNYKNSSESFGVIGVTNNYLVSNSFDTNDANNIQNYASYNLYLYDLNSKDFKKSKIDLLDTVKQYKLKGRMSQIATVVIEGKDYLFFKVDYTMYLLDLKQKKITTAPETILDGNSLKKDSSLEDASYSVDLDNILFKKYGVLENEKYHSFYLGINRDKKNPDLSKLNIKKEYPEVAKILENGGDAYTRCDSVDSEQWFNTLIHWFAPKGQDVMDLYVTDKTTGEKTQIKSFADYQTWKASQPTE</sequence>
<proteinExistence type="predicted"/>
<evidence type="ECO:0000256" key="1">
    <source>
        <dbReference type="SAM" id="Phobius"/>
    </source>
</evidence>
<evidence type="ECO:0008006" key="4">
    <source>
        <dbReference type="Google" id="ProtNLM"/>
    </source>
</evidence>
<comment type="caution">
    <text evidence="2">The sequence shown here is derived from an EMBL/GenBank/DDBJ whole genome shotgun (WGS) entry which is preliminary data.</text>
</comment>
<evidence type="ECO:0000313" key="3">
    <source>
        <dbReference type="Proteomes" id="UP001529255"/>
    </source>
</evidence>
<reference evidence="2 3" key="1">
    <citation type="submission" date="2023-06" db="EMBL/GenBank/DDBJ databases">
        <title>A potential novel species of Streptococcus isolated from human milk sample.</title>
        <authorList>
            <person name="Nguyen H.V."/>
            <person name="Trinh A.T.V."/>
            <person name="Hoang A.T.L."/>
            <person name="Bui L.N.H."/>
            <person name="Tran Q.T.L."/>
            <person name="Trinh T."/>
        </authorList>
    </citation>
    <scope>NUCLEOTIDE SEQUENCE [LARGE SCALE GENOMIC DNA]</scope>
    <source>
        <strain evidence="2 3">VTCC 12812</strain>
    </source>
</reference>